<evidence type="ECO:0000313" key="6">
    <source>
        <dbReference type="Proteomes" id="UP001197492"/>
    </source>
</evidence>
<evidence type="ECO:0000259" key="2">
    <source>
        <dbReference type="Pfam" id="PF00156"/>
    </source>
</evidence>
<keyword evidence="3" id="KW-0808">Transferase</keyword>
<dbReference type="EMBL" id="JAHOEL010000037">
    <property type="protein sequence ID" value="MBV3392961.1"/>
    <property type="molecule type" value="Genomic_DNA"/>
</dbReference>
<dbReference type="PANTHER" id="PTHR47505">
    <property type="entry name" value="DNA UTILIZATION PROTEIN YHGH"/>
    <property type="match status" value="1"/>
</dbReference>
<dbReference type="Pfam" id="PF00156">
    <property type="entry name" value="Pribosyltran"/>
    <property type="match status" value="1"/>
</dbReference>
<accession>A0AAW4MUQ9</accession>
<dbReference type="PANTHER" id="PTHR47505:SF1">
    <property type="entry name" value="DNA UTILIZATION PROTEIN YHGH"/>
    <property type="match status" value="1"/>
</dbReference>
<comment type="caution">
    <text evidence="3">The sequence shown here is derived from an EMBL/GenBank/DDBJ whole genome shotgun (WGS) entry which is preliminary data.</text>
</comment>
<organism evidence="3 5">
    <name type="scientific">Catenibacterium mitsuokai</name>
    <dbReference type="NCBI Taxonomy" id="100886"/>
    <lineage>
        <taxon>Bacteria</taxon>
        <taxon>Bacillati</taxon>
        <taxon>Bacillota</taxon>
        <taxon>Erysipelotrichia</taxon>
        <taxon>Erysipelotrichales</taxon>
        <taxon>Coprobacillaceae</taxon>
        <taxon>Catenibacterium</taxon>
    </lineage>
</organism>
<dbReference type="Gene3D" id="3.40.50.2020">
    <property type="match status" value="1"/>
</dbReference>
<keyword evidence="6" id="KW-1185">Reference proteome</keyword>
<comment type="similarity">
    <text evidence="1">Belongs to the ComF/GntX family.</text>
</comment>
<dbReference type="InterPro" id="IPR051910">
    <property type="entry name" value="ComF/GntX_DNA_util-trans"/>
</dbReference>
<sequence>MYKNHSEAQQDVCLICLSSISKTSSFHQLFTHHCICSSCLSLFKRIDIKTNFQGYPLRILYAYNDFFRTLLFRYKGQYDYALKDAFLDMYKRELQRRYKDYLIVVAPSASKANVVRGFAPNQAIAMTIHSHVFNGLYKKVDYKQSDQSYTQRAGIRDVIGLRGGAFLKNRKILLLDDVMTSGETIKTCLELIEKEKPQKIEILILSMKEKYLVNLGIIKQARSI</sequence>
<dbReference type="GO" id="GO:0016757">
    <property type="term" value="F:glycosyltransferase activity"/>
    <property type="evidence" value="ECO:0007669"/>
    <property type="project" value="UniProtKB-KW"/>
</dbReference>
<name>A0AAW4MUQ9_9FIRM</name>
<keyword evidence="3" id="KW-0328">Glycosyltransferase</keyword>
<evidence type="ECO:0000313" key="5">
    <source>
        <dbReference type="Proteomes" id="UP001196408"/>
    </source>
</evidence>
<dbReference type="InterPro" id="IPR000836">
    <property type="entry name" value="PRTase_dom"/>
</dbReference>
<feature type="domain" description="Phosphoribosyltransferase" evidence="2">
    <location>
        <begin position="156"/>
        <end position="206"/>
    </location>
</feature>
<gene>
    <name evidence="3" type="ORF">KSV97_06810</name>
    <name evidence="4" type="ORF">KSW06_06790</name>
</gene>
<dbReference type="CDD" id="cd06223">
    <property type="entry name" value="PRTases_typeI"/>
    <property type="match status" value="1"/>
</dbReference>
<evidence type="ECO:0000313" key="3">
    <source>
        <dbReference type="EMBL" id="MBV3382935.1"/>
    </source>
</evidence>
<dbReference type="SUPFAM" id="SSF53271">
    <property type="entry name" value="PRTase-like"/>
    <property type="match status" value="1"/>
</dbReference>
<evidence type="ECO:0000256" key="1">
    <source>
        <dbReference type="ARBA" id="ARBA00008007"/>
    </source>
</evidence>
<dbReference type="RefSeq" id="WP_022424423.1">
    <property type="nucleotide sequence ID" value="NZ_JAHOES010000036.1"/>
</dbReference>
<dbReference type="InterPro" id="IPR029057">
    <property type="entry name" value="PRTase-like"/>
</dbReference>
<evidence type="ECO:0000313" key="4">
    <source>
        <dbReference type="EMBL" id="MBV3392961.1"/>
    </source>
</evidence>
<proteinExistence type="inferred from homology"/>
<protein>
    <submittedName>
        <fullName evidence="3">Phosphoribosyltransferase</fullName>
    </submittedName>
</protein>
<dbReference type="Proteomes" id="UP001197492">
    <property type="component" value="Unassembled WGS sequence"/>
</dbReference>
<reference evidence="3 6" key="1">
    <citation type="submission" date="2021-06" db="EMBL/GenBank/DDBJ databases">
        <title>Collection of gut derived symbiotic bacterial strains cultured from healthy donors.</title>
        <authorList>
            <person name="Lin H."/>
            <person name="Littmann E."/>
            <person name="Pamer E.G."/>
        </authorList>
    </citation>
    <scope>NUCLEOTIDE SEQUENCE</scope>
    <source>
        <strain evidence="4 6">MSK.21.70</strain>
        <strain evidence="3">MSK.21.82</strain>
    </source>
</reference>
<dbReference type="Proteomes" id="UP001196408">
    <property type="component" value="Unassembled WGS sequence"/>
</dbReference>
<dbReference type="AlphaFoldDB" id="A0AAW4MUQ9"/>
<dbReference type="EMBL" id="JAHOEF010000037">
    <property type="protein sequence ID" value="MBV3382935.1"/>
    <property type="molecule type" value="Genomic_DNA"/>
</dbReference>